<dbReference type="InterPro" id="IPR005025">
    <property type="entry name" value="FMN_Rdtase-like_dom"/>
</dbReference>
<dbReference type="PANTHER" id="PTHR30543">
    <property type="entry name" value="CHROMATE REDUCTASE"/>
    <property type="match status" value="1"/>
</dbReference>
<gene>
    <name evidence="2" type="ORF">C8J26_0523</name>
</gene>
<organism evidence="2 3">
    <name type="scientific">Sphingomonas aurantiaca</name>
    <dbReference type="NCBI Taxonomy" id="185949"/>
    <lineage>
        <taxon>Bacteria</taxon>
        <taxon>Pseudomonadati</taxon>
        <taxon>Pseudomonadota</taxon>
        <taxon>Alphaproteobacteria</taxon>
        <taxon>Sphingomonadales</taxon>
        <taxon>Sphingomonadaceae</taxon>
        <taxon>Sphingomonas</taxon>
    </lineage>
</organism>
<evidence type="ECO:0000313" key="2">
    <source>
        <dbReference type="EMBL" id="PTQ62246.1"/>
    </source>
</evidence>
<protein>
    <submittedName>
        <fullName evidence="2">Chromate reductase</fullName>
    </submittedName>
</protein>
<dbReference type="InterPro" id="IPR029039">
    <property type="entry name" value="Flavoprotein-like_sf"/>
</dbReference>
<reference evidence="2 3" key="1">
    <citation type="submission" date="2018-04" db="EMBL/GenBank/DDBJ databases">
        <title>Genomic Encyclopedia of Type Strains, Phase III (KMG-III): the genomes of soil and plant-associated and newly described type strains.</title>
        <authorList>
            <person name="Whitman W."/>
        </authorList>
    </citation>
    <scope>NUCLEOTIDE SEQUENCE [LARGE SCALE GENOMIC DNA]</scope>
    <source>
        <strain evidence="2 3">MA101b</strain>
    </source>
</reference>
<dbReference type="PANTHER" id="PTHR30543:SF21">
    <property type="entry name" value="NAD(P)H-DEPENDENT FMN REDUCTASE LOT6"/>
    <property type="match status" value="1"/>
</dbReference>
<dbReference type="Gene3D" id="3.40.50.360">
    <property type="match status" value="1"/>
</dbReference>
<dbReference type="SUPFAM" id="SSF52218">
    <property type="entry name" value="Flavoproteins"/>
    <property type="match status" value="1"/>
</dbReference>
<dbReference type="InterPro" id="IPR050712">
    <property type="entry name" value="NAD(P)H-dep_reductase"/>
</dbReference>
<evidence type="ECO:0000313" key="3">
    <source>
        <dbReference type="Proteomes" id="UP000244189"/>
    </source>
</evidence>
<dbReference type="Proteomes" id="UP000244189">
    <property type="component" value="Unassembled WGS sequence"/>
</dbReference>
<evidence type="ECO:0000259" key="1">
    <source>
        <dbReference type="Pfam" id="PF03358"/>
    </source>
</evidence>
<dbReference type="GO" id="GO:0010181">
    <property type="term" value="F:FMN binding"/>
    <property type="evidence" value="ECO:0007669"/>
    <property type="project" value="TreeGrafter"/>
</dbReference>
<dbReference type="RefSeq" id="WP_107956582.1">
    <property type="nucleotide sequence ID" value="NZ_JASPFP010000001.1"/>
</dbReference>
<name>A0A2T5GSG1_9SPHN</name>
<dbReference type="AlphaFoldDB" id="A0A2T5GSG1"/>
<dbReference type="GO" id="GO:0016491">
    <property type="term" value="F:oxidoreductase activity"/>
    <property type="evidence" value="ECO:0007669"/>
    <property type="project" value="InterPro"/>
</dbReference>
<accession>A0A2T5GSG1</accession>
<proteinExistence type="predicted"/>
<sequence length="190" mass="19541">MSSPVLLALSGSLRRGSYNGAILATLGEAVADKAALTIFPLTDVPLYDQDADTDTPPEAVAALRAAIGAADGIVIASPEYNHGMSGVLKNALDWASRPHGKATLTGKPVFTLTSSPGAVGGARAHAQLNETLASIGARVVLRPQAVVGAVHEKIVDGRLTDQRTLDFLVAGIDDLLADIVRPTAADREAS</sequence>
<comment type="caution">
    <text evidence="2">The sequence shown here is derived from an EMBL/GenBank/DDBJ whole genome shotgun (WGS) entry which is preliminary data.</text>
</comment>
<dbReference type="GO" id="GO:0005829">
    <property type="term" value="C:cytosol"/>
    <property type="evidence" value="ECO:0007669"/>
    <property type="project" value="TreeGrafter"/>
</dbReference>
<keyword evidence="3" id="KW-1185">Reference proteome</keyword>
<dbReference type="EMBL" id="QAOG01000001">
    <property type="protein sequence ID" value="PTQ62246.1"/>
    <property type="molecule type" value="Genomic_DNA"/>
</dbReference>
<feature type="domain" description="NADPH-dependent FMN reductase-like" evidence="1">
    <location>
        <begin position="6"/>
        <end position="151"/>
    </location>
</feature>
<dbReference type="Pfam" id="PF03358">
    <property type="entry name" value="FMN_red"/>
    <property type="match status" value="1"/>
</dbReference>